<protein>
    <submittedName>
        <fullName evidence="10">Putative ABC transport system permease protein</fullName>
    </submittedName>
</protein>
<gene>
    <name evidence="10" type="ORF">DFR56_11046</name>
</gene>
<dbReference type="Proteomes" id="UP000247978">
    <property type="component" value="Unassembled WGS sequence"/>
</dbReference>
<feature type="transmembrane region" description="Helical" evidence="7">
    <location>
        <begin position="274"/>
        <end position="302"/>
    </location>
</feature>
<keyword evidence="11" id="KW-1185">Reference proteome</keyword>
<dbReference type="Pfam" id="PF12704">
    <property type="entry name" value="MacB_PCD"/>
    <property type="match status" value="1"/>
</dbReference>
<feature type="domain" description="MacB-like periplasmic core" evidence="9">
    <location>
        <begin position="21"/>
        <end position="239"/>
    </location>
</feature>
<dbReference type="RefSeq" id="WP_110396010.1">
    <property type="nucleotide sequence ID" value="NZ_JBHUHB010000001.1"/>
</dbReference>
<evidence type="ECO:0000256" key="4">
    <source>
        <dbReference type="ARBA" id="ARBA00022989"/>
    </source>
</evidence>
<feature type="transmembrane region" description="Helical" evidence="7">
    <location>
        <begin position="21"/>
        <end position="42"/>
    </location>
</feature>
<comment type="caution">
    <text evidence="10">The sequence shown here is derived from an EMBL/GenBank/DDBJ whole genome shotgun (WGS) entry which is preliminary data.</text>
</comment>
<dbReference type="PANTHER" id="PTHR30572">
    <property type="entry name" value="MEMBRANE COMPONENT OF TRANSPORTER-RELATED"/>
    <property type="match status" value="1"/>
</dbReference>
<dbReference type="InterPro" id="IPR050250">
    <property type="entry name" value="Macrolide_Exporter_MacB"/>
</dbReference>
<feature type="domain" description="ABC3 transporter permease C-terminal" evidence="8">
    <location>
        <begin position="281"/>
        <end position="394"/>
    </location>
</feature>
<dbReference type="GO" id="GO:0022857">
    <property type="term" value="F:transmembrane transporter activity"/>
    <property type="evidence" value="ECO:0007669"/>
    <property type="project" value="TreeGrafter"/>
</dbReference>
<dbReference type="InterPro" id="IPR003838">
    <property type="entry name" value="ABC3_permease_C"/>
</dbReference>
<evidence type="ECO:0000256" key="2">
    <source>
        <dbReference type="ARBA" id="ARBA00022475"/>
    </source>
</evidence>
<comment type="subcellular location">
    <subcellularLocation>
        <location evidence="1">Cell membrane</location>
        <topology evidence="1">Multi-pass membrane protein</topology>
    </subcellularLocation>
</comment>
<sequence>MNILESFKIALSSIWNHKIRSILTMLGIIIGVCAVIIIVAIGTGAQTQLTDELFGDDKNVIELYYEPFPTDDGSEMMWVEPELTADDLAEIQQLPGVKVAMGINHGWGTLFHNEKQIELQIVGVGRDYFYGKNIEMVEGRPFTMQDNDNMNRVVMIDDFTRDKLFKEDEDIIGEIVEISGNPYKLVGVYKSTTPPEYRWGDDGEALMPRTLNGMMFGAAEIQQVQVLAASAETLTETADLAATRLSEIKNLEDGEYTYWDMSEYEEEFASFYKIVTLVIGSIAGISLLVGGIGVMNIMLVSVTERTREIGLRKAIGATRKRILFQFLIEAMTITLLGGLIGIGIAMLVTIIVSQFLPFTAVVSPIVVMIGASFSALIGIVFGILPANKASKLSPIDALRHE</sequence>
<evidence type="ECO:0000256" key="5">
    <source>
        <dbReference type="ARBA" id="ARBA00023136"/>
    </source>
</evidence>
<keyword evidence="2" id="KW-1003">Cell membrane</keyword>
<evidence type="ECO:0000259" key="9">
    <source>
        <dbReference type="Pfam" id="PF12704"/>
    </source>
</evidence>
<name>A0A2V3VV60_9BACI</name>
<feature type="transmembrane region" description="Helical" evidence="7">
    <location>
        <begin position="358"/>
        <end position="384"/>
    </location>
</feature>
<dbReference type="Pfam" id="PF02687">
    <property type="entry name" value="FtsX"/>
    <property type="match status" value="1"/>
</dbReference>
<organism evidence="10 11">
    <name type="scientific">Pseudogracilibacillus auburnensis</name>
    <dbReference type="NCBI Taxonomy" id="1494959"/>
    <lineage>
        <taxon>Bacteria</taxon>
        <taxon>Bacillati</taxon>
        <taxon>Bacillota</taxon>
        <taxon>Bacilli</taxon>
        <taxon>Bacillales</taxon>
        <taxon>Bacillaceae</taxon>
        <taxon>Pseudogracilibacillus</taxon>
    </lineage>
</organism>
<keyword evidence="4 7" id="KW-1133">Transmembrane helix</keyword>
<dbReference type="GO" id="GO:0005886">
    <property type="term" value="C:plasma membrane"/>
    <property type="evidence" value="ECO:0007669"/>
    <property type="project" value="UniProtKB-SubCell"/>
</dbReference>
<dbReference type="EMBL" id="QJJQ01000010">
    <property type="protein sequence ID" value="PXW85546.1"/>
    <property type="molecule type" value="Genomic_DNA"/>
</dbReference>
<dbReference type="InterPro" id="IPR025857">
    <property type="entry name" value="MacB_PCD"/>
</dbReference>
<keyword evidence="5 7" id="KW-0472">Membrane</keyword>
<evidence type="ECO:0000256" key="7">
    <source>
        <dbReference type="SAM" id="Phobius"/>
    </source>
</evidence>
<feature type="transmembrane region" description="Helical" evidence="7">
    <location>
        <begin position="323"/>
        <end position="352"/>
    </location>
</feature>
<evidence type="ECO:0000313" key="10">
    <source>
        <dbReference type="EMBL" id="PXW85546.1"/>
    </source>
</evidence>
<dbReference type="AlphaFoldDB" id="A0A2V3VV60"/>
<dbReference type="OrthoDB" id="9770036at2"/>
<accession>A0A2V3VV60</accession>
<evidence type="ECO:0000313" key="11">
    <source>
        <dbReference type="Proteomes" id="UP000247978"/>
    </source>
</evidence>
<reference evidence="10 11" key="1">
    <citation type="submission" date="2018-05" db="EMBL/GenBank/DDBJ databases">
        <title>Genomic Encyclopedia of Type Strains, Phase IV (KMG-IV): sequencing the most valuable type-strain genomes for metagenomic binning, comparative biology and taxonomic classification.</title>
        <authorList>
            <person name="Goeker M."/>
        </authorList>
    </citation>
    <scope>NUCLEOTIDE SEQUENCE [LARGE SCALE GENOMIC DNA]</scope>
    <source>
        <strain evidence="10 11">DSM 28556</strain>
    </source>
</reference>
<evidence type="ECO:0000256" key="6">
    <source>
        <dbReference type="ARBA" id="ARBA00038076"/>
    </source>
</evidence>
<keyword evidence="3 7" id="KW-0812">Transmembrane</keyword>
<evidence type="ECO:0000256" key="1">
    <source>
        <dbReference type="ARBA" id="ARBA00004651"/>
    </source>
</evidence>
<dbReference type="PANTHER" id="PTHR30572:SF4">
    <property type="entry name" value="ABC TRANSPORTER PERMEASE YTRF"/>
    <property type="match status" value="1"/>
</dbReference>
<comment type="similarity">
    <text evidence="6">Belongs to the ABC-4 integral membrane protein family.</text>
</comment>
<evidence type="ECO:0000256" key="3">
    <source>
        <dbReference type="ARBA" id="ARBA00022692"/>
    </source>
</evidence>
<evidence type="ECO:0000259" key="8">
    <source>
        <dbReference type="Pfam" id="PF02687"/>
    </source>
</evidence>
<proteinExistence type="inferred from homology"/>